<dbReference type="CDD" id="cd08422">
    <property type="entry name" value="PBP2_CrgA_like"/>
    <property type="match status" value="1"/>
</dbReference>
<proteinExistence type="inferred from homology"/>
<dbReference type="InterPro" id="IPR036390">
    <property type="entry name" value="WH_DNA-bd_sf"/>
</dbReference>
<dbReference type="KEGG" id="gca:Galf_1486"/>
<dbReference type="SUPFAM" id="SSF46785">
    <property type="entry name" value="Winged helix' DNA-binding domain"/>
    <property type="match status" value="1"/>
</dbReference>
<dbReference type="AlphaFoldDB" id="D9SG58"/>
<dbReference type="EMBL" id="CP002159">
    <property type="protein sequence ID" value="ADL55505.1"/>
    <property type="molecule type" value="Genomic_DNA"/>
</dbReference>
<dbReference type="eggNOG" id="COG0583">
    <property type="taxonomic scope" value="Bacteria"/>
</dbReference>
<dbReference type="PROSITE" id="PS50931">
    <property type="entry name" value="HTH_LYSR"/>
    <property type="match status" value="1"/>
</dbReference>
<evidence type="ECO:0000256" key="4">
    <source>
        <dbReference type="ARBA" id="ARBA00023163"/>
    </source>
</evidence>
<evidence type="ECO:0000256" key="1">
    <source>
        <dbReference type="ARBA" id="ARBA00009437"/>
    </source>
</evidence>
<dbReference type="InterPro" id="IPR036388">
    <property type="entry name" value="WH-like_DNA-bd_sf"/>
</dbReference>
<evidence type="ECO:0000313" key="7">
    <source>
        <dbReference type="Proteomes" id="UP000001235"/>
    </source>
</evidence>
<dbReference type="FunFam" id="3.40.190.290:FF:000001">
    <property type="entry name" value="Transcriptional regulator, LysR family"/>
    <property type="match status" value="1"/>
</dbReference>
<dbReference type="Pfam" id="PF00126">
    <property type="entry name" value="HTH_1"/>
    <property type="match status" value="1"/>
</dbReference>
<evidence type="ECO:0000256" key="3">
    <source>
        <dbReference type="ARBA" id="ARBA00023125"/>
    </source>
</evidence>
<dbReference type="OrthoDB" id="8705920at2"/>
<keyword evidence="4" id="KW-0804">Transcription</keyword>
<sequence>MDRLTAMRVFVEVAQRGSFTAAADSLDISRAMATRYVSELEQWLNARLLQRSTRRLSLTEAGERCLLQCRQILELSGEMTDVSGRDNSAPKGPLRITTSMSFGMAHLAAAVTDYLKLYPQVSVDMLMVDRSVNLIEERIDLAIRISGELDPNLVTRRLAPCRSVVCASPDYLRRYGTPASPADLTRHNCLTYSNFGKGQWRFARAGQEIEVPVSGNLSANEATVLTQAALAGAGLALQPTYLAGPLIRSGQLSAVLPEWEPPELGICGVYVSRRHMPATLRTLIDFLVQRYAGVPDWDKN</sequence>
<evidence type="ECO:0000259" key="5">
    <source>
        <dbReference type="PROSITE" id="PS50931"/>
    </source>
</evidence>
<organism evidence="6 7">
    <name type="scientific">Gallionella capsiferriformans (strain ES-2)</name>
    <name type="common">Gallionella ferruginea capsiferriformans (strain ES-2)</name>
    <dbReference type="NCBI Taxonomy" id="395494"/>
    <lineage>
        <taxon>Bacteria</taxon>
        <taxon>Pseudomonadati</taxon>
        <taxon>Pseudomonadota</taxon>
        <taxon>Betaproteobacteria</taxon>
        <taxon>Nitrosomonadales</taxon>
        <taxon>Gallionellaceae</taxon>
        <taxon>Gallionella</taxon>
    </lineage>
</organism>
<dbReference type="Pfam" id="PF03466">
    <property type="entry name" value="LysR_substrate"/>
    <property type="match status" value="1"/>
</dbReference>
<dbReference type="InterPro" id="IPR058163">
    <property type="entry name" value="LysR-type_TF_proteobact-type"/>
</dbReference>
<dbReference type="RefSeq" id="WP_013293444.1">
    <property type="nucleotide sequence ID" value="NC_014394.1"/>
</dbReference>
<keyword evidence="2" id="KW-0805">Transcription regulation</keyword>
<dbReference type="InterPro" id="IPR000847">
    <property type="entry name" value="LysR_HTH_N"/>
</dbReference>
<dbReference type="GO" id="GO:0006351">
    <property type="term" value="P:DNA-templated transcription"/>
    <property type="evidence" value="ECO:0007669"/>
    <property type="project" value="TreeGrafter"/>
</dbReference>
<gene>
    <name evidence="6" type="ordered locus">Galf_1486</name>
</gene>
<dbReference type="PANTHER" id="PTHR30537">
    <property type="entry name" value="HTH-TYPE TRANSCRIPTIONAL REGULATOR"/>
    <property type="match status" value="1"/>
</dbReference>
<dbReference type="InterPro" id="IPR005119">
    <property type="entry name" value="LysR_subst-bd"/>
</dbReference>
<dbReference type="GO" id="GO:0043565">
    <property type="term" value="F:sequence-specific DNA binding"/>
    <property type="evidence" value="ECO:0007669"/>
    <property type="project" value="TreeGrafter"/>
</dbReference>
<comment type="similarity">
    <text evidence="1">Belongs to the LysR transcriptional regulatory family.</text>
</comment>
<accession>D9SG58</accession>
<dbReference type="Proteomes" id="UP000001235">
    <property type="component" value="Chromosome"/>
</dbReference>
<dbReference type="Gene3D" id="1.10.10.10">
    <property type="entry name" value="Winged helix-like DNA-binding domain superfamily/Winged helix DNA-binding domain"/>
    <property type="match status" value="1"/>
</dbReference>
<dbReference type="SUPFAM" id="SSF53850">
    <property type="entry name" value="Periplasmic binding protein-like II"/>
    <property type="match status" value="1"/>
</dbReference>
<dbReference type="GO" id="GO:0003700">
    <property type="term" value="F:DNA-binding transcription factor activity"/>
    <property type="evidence" value="ECO:0007669"/>
    <property type="project" value="InterPro"/>
</dbReference>
<evidence type="ECO:0000313" key="6">
    <source>
        <dbReference type="EMBL" id="ADL55505.1"/>
    </source>
</evidence>
<dbReference type="FunFam" id="1.10.10.10:FF:000001">
    <property type="entry name" value="LysR family transcriptional regulator"/>
    <property type="match status" value="1"/>
</dbReference>
<keyword evidence="3" id="KW-0238">DNA-binding</keyword>
<protein>
    <submittedName>
        <fullName evidence="6">Transcriptional regulator, LysR family</fullName>
    </submittedName>
</protein>
<reference evidence="6 7" key="1">
    <citation type="submission" date="2010-08" db="EMBL/GenBank/DDBJ databases">
        <title>Complete sequence of Gallionella capsiferriformans ES-2.</title>
        <authorList>
            <consortium name="US DOE Joint Genome Institute"/>
            <person name="Lucas S."/>
            <person name="Copeland A."/>
            <person name="Lapidus A."/>
            <person name="Cheng J.-F."/>
            <person name="Bruce D."/>
            <person name="Goodwin L."/>
            <person name="Pitluck S."/>
            <person name="Chertkov O."/>
            <person name="Davenport K.W."/>
            <person name="Detter J.C."/>
            <person name="Han C."/>
            <person name="Tapia R."/>
            <person name="Land M."/>
            <person name="Hauser L."/>
            <person name="Chang Y.-J."/>
            <person name="Jeffries C."/>
            <person name="Kyrpides N."/>
            <person name="Ivanova N."/>
            <person name="Mikhailova N."/>
            <person name="Shelobolina E.S."/>
            <person name="Picardal F."/>
            <person name="Roden E."/>
            <person name="Emerson D."/>
            <person name="Woyke T."/>
        </authorList>
    </citation>
    <scope>NUCLEOTIDE SEQUENCE [LARGE SCALE GENOMIC DNA]</scope>
    <source>
        <strain evidence="6 7">ES-2</strain>
    </source>
</reference>
<dbReference type="Gene3D" id="3.40.190.290">
    <property type="match status" value="1"/>
</dbReference>
<feature type="domain" description="HTH lysR-type" evidence="5">
    <location>
        <begin position="1"/>
        <end position="59"/>
    </location>
</feature>
<dbReference type="HOGENOM" id="CLU_039613_16_2_4"/>
<keyword evidence="7" id="KW-1185">Reference proteome</keyword>
<name>D9SG58_GALCS</name>
<dbReference type="PANTHER" id="PTHR30537:SF35">
    <property type="entry name" value="TRANSCRIPTIONAL REGULATORY PROTEIN"/>
    <property type="match status" value="1"/>
</dbReference>
<evidence type="ECO:0000256" key="2">
    <source>
        <dbReference type="ARBA" id="ARBA00023015"/>
    </source>
</evidence>
<dbReference type="STRING" id="395494.Galf_1486"/>